<evidence type="ECO:0000313" key="4">
    <source>
        <dbReference type="Proteomes" id="UP000009192"/>
    </source>
</evidence>
<feature type="chain" id="PRO_5002811191" description="DUF4794 domain-containing protein" evidence="2">
    <location>
        <begin position="22"/>
        <end position="276"/>
    </location>
</feature>
<protein>
    <recommendedName>
        <fullName evidence="5">DUF4794 domain-containing protein</fullName>
    </recommendedName>
</protein>
<gene>
    <name evidence="3" type="primary">Dmoj\GI20313</name>
    <name evidence="3" type="ORF">Dmoj_GI20313</name>
</gene>
<proteinExistence type="predicted"/>
<reference evidence="3 4" key="1">
    <citation type="journal article" date="2007" name="Nature">
        <title>Evolution of genes and genomes on the Drosophila phylogeny.</title>
        <authorList>
            <consortium name="Drosophila 12 Genomes Consortium"/>
            <person name="Clark A.G."/>
            <person name="Eisen M.B."/>
            <person name="Smith D.R."/>
            <person name="Bergman C.M."/>
            <person name="Oliver B."/>
            <person name="Markow T.A."/>
            <person name="Kaufman T.C."/>
            <person name="Kellis M."/>
            <person name="Gelbart W."/>
            <person name="Iyer V.N."/>
            <person name="Pollard D.A."/>
            <person name="Sackton T.B."/>
            <person name="Larracuente A.M."/>
            <person name="Singh N.D."/>
            <person name="Abad J.P."/>
            <person name="Abt D.N."/>
            <person name="Adryan B."/>
            <person name="Aguade M."/>
            <person name="Akashi H."/>
            <person name="Anderson W.W."/>
            <person name="Aquadro C.F."/>
            <person name="Ardell D.H."/>
            <person name="Arguello R."/>
            <person name="Artieri C.G."/>
            <person name="Barbash D.A."/>
            <person name="Barker D."/>
            <person name="Barsanti P."/>
            <person name="Batterham P."/>
            <person name="Batzoglou S."/>
            <person name="Begun D."/>
            <person name="Bhutkar A."/>
            <person name="Blanco E."/>
            <person name="Bosak S.A."/>
            <person name="Bradley R.K."/>
            <person name="Brand A.D."/>
            <person name="Brent M.R."/>
            <person name="Brooks A.N."/>
            <person name="Brown R.H."/>
            <person name="Butlin R.K."/>
            <person name="Caggese C."/>
            <person name="Calvi B.R."/>
            <person name="Bernardo de Carvalho A."/>
            <person name="Caspi A."/>
            <person name="Castrezana S."/>
            <person name="Celniker S.E."/>
            <person name="Chang J.L."/>
            <person name="Chapple C."/>
            <person name="Chatterji S."/>
            <person name="Chinwalla A."/>
            <person name="Civetta A."/>
            <person name="Clifton S.W."/>
            <person name="Comeron J.M."/>
            <person name="Costello J.C."/>
            <person name="Coyne J.A."/>
            <person name="Daub J."/>
            <person name="David R.G."/>
            <person name="Delcher A.L."/>
            <person name="Delehaunty K."/>
            <person name="Do C.B."/>
            <person name="Ebling H."/>
            <person name="Edwards K."/>
            <person name="Eickbush T."/>
            <person name="Evans J.D."/>
            <person name="Filipski A."/>
            <person name="Findeiss S."/>
            <person name="Freyhult E."/>
            <person name="Fulton L."/>
            <person name="Fulton R."/>
            <person name="Garcia A.C."/>
            <person name="Gardiner A."/>
            <person name="Garfield D.A."/>
            <person name="Garvin B.E."/>
            <person name="Gibson G."/>
            <person name="Gilbert D."/>
            <person name="Gnerre S."/>
            <person name="Godfrey J."/>
            <person name="Good R."/>
            <person name="Gotea V."/>
            <person name="Gravely B."/>
            <person name="Greenberg A.J."/>
            <person name="Griffiths-Jones S."/>
            <person name="Gross S."/>
            <person name="Guigo R."/>
            <person name="Gustafson E.A."/>
            <person name="Haerty W."/>
            <person name="Hahn M.W."/>
            <person name="Halligan D.L."/>
            <person name="Halpern A.L."/>
            <person name="Halter G.M."/>
            <person name="Han M.V."/>
            <person name="Heger A."/>
            <person name="Hillier L."/>
            <person name="Hinrichs A.S."/>
            <person name="Holmes I."/>
            <person name="Hoskins R.A."/>
            <person name="Hubisz M.J."/>
            <person name="Hultmark D."/>
            <person name="Huntley M.A."/>
            <person name="Jaffe D.B."/>
            <person name="Jagadeeshan S."/>
            <person name="Jeck W.R."/>
            <person name="Johnson J."/>
            <person name="Jones C.D."/>
            <person name="Jordan W.C."/>
            <person name="Karpen G.H."/>
            <person name="Kataoka E."/>
            <person name="Keightley P.D."/>
            <person name="Kheradpour P."/>
            <person name="Kirkness E.F."/>
            <person name="Koerich L.B."/>
            <person name="Kristiansen K."/>
            <person name="Kudrna D."/>
            <person name="Kulathinal R.J."/>
            <person name="Kumar S."/>
            <person name="Kwok R."/>
            <person name="Lander E."/>
            <person name="Langley C.H."/>
            <person name="Lapoint R."/>
            <person name="Lazzaro B.P."/>
            <person name="Lee S.J."/>
            <person name="Levesque L."/>
            <person name="Li R."/>
            <person name="Lin C.F."/>
            <person name="Lin M.F."/>
            <person name="Lindblad-Toh K."/>
            <person name="Llopart A."/>
            <person name="Long M."/>
            <person name="Low L."/>
            <person name="Lozovsky E."/>
            <person name="Lu J."/>
            <person name="Luo M."/>
            <person name="Machado C.A."/>
            <person name="Makalowski W."/>
            <person name="Marzo M."/>
            <person name="Matsuda M."/>
            <person name="Matzkin L."/>
            <person name="McAllister B."/>
            <person name="McBride C.S."/>
            <person name="McKernan B."/>
            <person name="McKernan K."/>
            <person name="Mendez-Lago M."/>
            <person name="Minx P."/>
            <person name="Mollenhauer M.U."/>
            <person name="Montooth K."/>
            <person name="Mount S.M."/>
            <person name="Mu X."/>
            <person name="Myers E."/>
            <person name="Negre B."/>
            <person name="Newfeld S."/>
            <person name="Nielsen R."/>
            <person name="Noor M.A."/>
            <person name="O'Grady P."/>
            <person name="Pachter L."/>
            <person name="Papaceit M."/>
            <person name="Parisi M.J."/>
            <person name="Parisi M."/>
            <person name="Parts L."/>
            <person name="Pedersen J.S."/>
            <person name="Pesole G."/>
            <person name="Phillippy A.M."/>
            <person name="Ponting C.P."/>
            <person name="Pop M."/>
            <person name="Porcelli D."/>
            <person name="Powell J.R."/>
            <person name="Prohaska S."/>
            <person name="Pruitt K."/>
            <person name="Puig M."/>
            <person name="Quesneville H."/>
            <person name="Ram K.R."/>
            <person name="Rand D."/>
            <person name="Rasmussen M.D."/>
            <person name="Reed L.K."/>
            <person name="Reenan R."/>
            <person name="Reily A."/>
            <person name="Remington K.A."/>
            <person name="Rieger T.T."/>
            <person name="Ritchie M.G."/>
            <person name="Robin C."/>
            <person name="Rogers Y.H."/>
            <person name="Rohde C."/>
            <person name="Rozas J."/>
            <person name="Rubenfield M.J."/>
            <person name="Ruiz A."/>
            <person name="Russo S."/>
            <person name="Salzberg S.L."/>
            <person name="Sanchez-Gracia A."/>
            <person name="Saranga D.J."/>
            <person name="Sato H."/>
            <person name="Schaeffer S.W."/>
            <person name="Schatz M.C."/>
            <person name="Schlenke T."/>
            <person name="Schwartz R."/>
            <person name="Segarra C."/>
            <person name="Singh R.S."/>
            <person name="Sirot L."/>
            <person name="Sirota M."/>
            <person name="Sisneros N.B."/>
            <person name="Smith C.D."/>
            <person name="Smith T.F."/>
            <person name="Spieth J."/>
            <person name="Stage D.E."/>
            <person name="Stark A."/>
            <person name="Stephan W."/>
            <person name="Strausberg R.L."/>
            <person name="Strempel S."/>
            <person name="Sturgill D."/>
            <person name="Sutton G."/>
            <person name="Sutton G.G."/>
            <person name="Tao W."/>
            <person name="Teichmann S."/>
            <person name="Tobari Y.N."/>
            <person name="Tomimura Y."/>
            <person name="Tsolas J.M."/>
            <person name="Valente V.L."/>
            <person name="Venter E."/>
            <person name="Venter J.C."/>
            <person name="Vicario S."/>
            <person name="Vieira F.G."/>
            <person name="Vilella A.J."/>
            <person name="Villasante A."/>
            <person name="Walenz B."/>
            <person name="Wang J."/>
            <person name="Wasserman M."/>
            <person name="Watts T."/>
            <person name="Wilson D."/>
            <person name="Wilson R.K."/>
            <person name="Wing R.A."/>
            <person name="Wolfner M.F."/>
            <person name="Wong A."/>
            <person name="Wong G.K."/>
            <person name="Wu C.I."/>
            <person name="Wu G."/>
            <person name="Yamamoto D."/>
            <person name="Yang H.P."/>
            <person name="Yang S.P."/>
            <person name="Yorke J.A."/>
            <person name="Yoshida K."/>
            <person name="Zdobnov E."/>
            <person name="Zhang P."/>
            <person name="Zhang Y."/>
            <person name="Zimin A.V."/>
            <person name="Baldwin J."/>
            <person name="Abdouelleil A."/>
            <person name="Abdulkadir J."/>
            <person name="Abebe A."/>
            <person name="Abera B."/>
            <person name="Abreu J."/>
            <person name="Acer S.C."/>
            <person name="Aftuck L."/>
            <person name="Alexander A."/>
            <person name="An P."/>
            <person name="Anderson E."/>
            <person name="Anderson S."/>
            <person name="Arachi H."/>
            <person name="Azer M."/>
            <person name="Bachantsang P."/>
            <person name="Barry A."/>
            <person name="Bayul T."/>
            <person name="Berlin A."/>
            <person name="Bessette D."/>
            <person name="Bloom T."/>
            <person name="Blye J."/>
            <person name="Boguslavskiy L."/>
            <person name="Bonnet C."/>
            <person name="Boukhgalter B."/>
            <person name="Bourzgui I."/>
            <person name="Brown A."/>
            <person name="Cahill P."/>
            <person name="Channer S."/>
            <person name="Cheshatsang Y."/>
            <person name="Chuda L."/>
            <person name="Citroen M."/>
            <person name="Collymore A."/>
            <person name="Cooke P."/>
            <person name="Costello M."/>
            <person name="D'Aco K."/>
            <person name="Daza R."/>
            <person name="De Haan G."/>
            <person name="DeGray S."/>
            <person name="DeMaso C."/>
            <person name="Dhargay N."/>
            <person name="Dooley K."/>
            <person name="Dooley E."/>
            <person name="Doricent M."/>
            <person name="Dorje P."/>
            <person name="Dorjee K."/>
            <person name="Dupes A."/>
            <person name="Elong R."/>
            <person name="Falk J."/>
            <person name="Farina A."/>
            <person name="Faro S."/>
            <person name="Ferguson D."/>
            <person name="Fisher S."/>
            <person name="Foley C.D."/>
            <person name="Franke A."/>
            <person name="Friedrich D."/>
            <person name="Gadbois L."/>
            <person name="Gearin G."/>
            <person name="Gearin C.R."/>
            <person name="Giannoukos G."/>
            <person name="Goode T."/>
            <person name="Graham J."/>
            <person name="Grandbois E."/>
            <person name="Grewal S."/>
            <person name="Gyaltsen K."/>
            <person name="Hafez N."/>
            <person name="Hagos B."/>
            <person name="Hall J."/>
            <person name="Henson C."/>
            <person name="Hollinger A."/>
            <person name="Honan T."/>
            <person name="Huard M.D."/>
            <person name="Hughes L."/>
            <person name="Hurhula B."/>
            <person name="Husby M.E."/>
            <person name="Kamat A."/>
            <person name="Kanga B."/>
            <person name="Kashin S."/>
            <person name="Khazanovich D."/>
            <person name="Kisner P."/>
            <person name="Lance K."/>
            <person name="Lara M."/>
            <person name="Lee W."/>
            <person name="Lennon N."/>
            <person name="Letendre F."/>
            <person name="LeVine R."/>
            <person name="Lipovsky A."/>
            <person name="Liu X."/>
            <person name="Liu J."/>
            <person name="Liu S."/>
            <person name="Lokyitsang T."/>
            <person name="Lokyitsang Y."/>
            <person name="Lubonja R."/>
            <person name="Lui A."/>
            <person name="MacDonald P."/>
            <person name="Magnisalis V."/>
            <person name="Maru K."/>
            <person name="Matthews C."/>
            <person name="McCusker W."/>
            <person name="McDonough S."/>
            <person name="Mehta T."/>
            <person name="Meldrim J."/>
            <person name="Meneus L."/>
            <person name="Mihai O."/>
            <person name="Mihalev A."/>
            <person name="Mihova T."/>
            <person name="Mittelman R."/>
            <person name="Mlenga V."/>
            <person name="Montmayeur A."/>
            <person name="Mulrain L."/>
            <person name="Navidi A."/>
            <person name="Naylor J."/>
            <person name="Negash T."/>
            <person name="Nguyen T."/>
            <person name="Nguyen N."/>
            <person name="Nicol R."/>
            <person name="Norbu C."/>
            <person name="Norbu N."/>
            <person name="Novod N."/>
            <person name="O'Neill B."/>
            <person name="Osman S."/>
            <person name="Markiewicz E."/>
            <person name="Oyono O.L."/>
            <person name="Patti C."/>
            <person name="Phunkhang P."/>
            <person name="Pierre F."/>
            <person name="Priest M."/>
            <person name="Raghuraman S."/>
            <person name="Rege F."/>
            <person name="Reyes R."/>
            <person name="Rise C."/>
            <person name="Rogov P."/>
            <person name="Ross K."/>
            <person name="Ryan E."/>
            <person name="Settipalli S."/>
            <person name="Shea T."/>
            <person name="Sherpa N."/>
            <person name="Shi L."/>
            <person name="Shih D."/>
            <person name="Sparrow T."/>
            <person name="Spaulding J."/>
            <person name="Stalker J."/>
            <person name="Stange-Thomann N."/>
            <person name="Stavropoulos S."/>
            <person name="Stone C."/>
            <person name="Strader C."/>
            <person name="Tesfaye S."/>
            <person name="Thomson T."/>
            <person name="Thoulutsang Y."/>
            <person name="Thoulutsang D."/>
            <person name="Topham K."/>
            <person name="Topping I."/>
            <person name="Tsamla T."/>
            <person name="Vassiliev H."/>
            <person name="Vo A."/>
            <person name="Wangchuk T."/>
            <person name="Wangdi T."/>
            <person name="Weiand M."/>
            <person name="Wilkinson J."/>
            <person name="Wilson A."/>
            <person name="Yadav S."/>
            <person name="Young G."/>
            <person name="Yu Q."/>
            <person name="Zembek L."/>
            <person name="Zhong D."/>
            <person name="Zimmer A."/>
            <person name="Zwirko Z."/>
            <person name="Jaffe D.B."/>
            <person name="Alvarez P."/>
            <person name="Brockman W."/>
            <person name="Butler J."/>
            <person name="Chin C."/>
            <person name="Gnerre S."/>
            <person name="Grabherr M."/>
            <person name="Kleber M."/>
            <person name="Mauceli E."/>
            <person name="MacCallum I."/>
        </authorList>
    </citation>
    <scope>NUCLEOTIDE SEQUENCE [LARGE SCALE GENOMIC DNA]</scope>
    <source>
        <strain evidence="4">Tucson 15081-1352.22</strain>
    </source>
</reference>
<keyword evidence="2" id="KW-0732">Signal</keyword>
<dbReference type="HOGENOM" id="CLU_897963_0_0_1"/>
<organism evidence="3 4">
    <name type="scientific">Drosophila mojavensis</name>
    <name type="common">Fruit fly</name>
    <dbReference type="NCBI Taxonomy" id="7230"/>
    <lineage>
        <taxon>Eukaryota</taxon>
        <taxon>Metazoa</taxon>
        <taxon>Ecdysozoa</taxon>
        <taxon>Arthropoda</taxon>
        <taxon>Hexapoda</taxon>
        <taxon>Insecta</taxon>
        <taxon>Pterygota</taxon>
        <taxon>Neoptera</taxon>
        <taxon>Endopterygota</taxon>
        <taxon>Diptera</taxon>
        <taxon>Brachycera</taxon>
        <taxon>Muscomorpha</taxon>
        <taxon>Ephydroidea</taxon>
        <taxon>Drosophilidae</taxon>
        <taxon>Drosophila</taxon>
    </lineage>
</organism>
<dbReference type="EMBL" id="CH933807">
    <property type="protein sequence ID" value="EDW13388.1"/>
    <property type="molecule type" value="Genomic_DNA"/>
</dbReference>
<evidence type="ECO:0000313" key="3">
    <source>
        <dbReference type="EMBL" id="EDW13388.1"/>
    </source>
</evidence>
<feature type="region of interest" description="Disordered" evidence="1">
    <location>
        <begin position="187"/>
        <end position="247"/>
    </location>
</feature>
<dbReference type="OrthoDB" id="10530164at2759"/>
<sequence>MHLKLLLIVQLLAITCTQAWAYDDNQTLDDGQQQLETTTIAPEPAAEENAKALAAEGLQKMNDGDVLINMGTALPETTNPSTTITTATTIEAEKEENSSPPPPYHPLAYPQREQYFPLRPAYNPLAYPQTHPYGYGFTYIQPNLSPELKPASGKPTETPSVAANYPDYPGYPYPNFPMLRPPFSPYGSPYPQPGRLPSIPGFAPGISGDKPKSDAPDDSEMTKGEKAKVDPEAPKPSAKPPSFGYPPVYVVRRPLLPSYPYPRNIGGYGSPYGYGR</sequence>
<evidence type="ECO:0000256" key="1">
    <source>
        <dbReference type="SAM" id="MobiDB-lite"/>
    </source>
</evidence>
<dbReference type="KEGG" id="dmo:Dmoj_GI20313"/>
<dbReference type="AlphaFoldDB" id="B4KHV1"/>
<accession>B4KHV1</accession>
<dbReference type="eggNOG" id="ENOG502RA1C">
    <property type="taxonomic scope" value="Eukaryota"/>
</dbReference>
<keyword evidence="4" id="KW-1185">Reference proteome</keyword>
<dbReference type="Proteomes" id="UP000009192">
    <property type="component" value="Unassembled WGS sequence"/>
</dbReference>
<evidence type="ECO:0008006" key="5">
    <source>
        <dbReference type="Google" id="ProtNLM"/>
    </source>
</evidence>
<dbReference type="OMA" id="FHRPGPY"/>
<feature type="signal peptide" evidence="2">
    <location>
        <begin position="1"/>
        <end position="21"/>
    </location>
</feature>
<evidence type="ECO:0000256" key="2">
    <source>
        <dbReference type="SAM" id="SignalP"/>
    </source>
</evidence>
<name>B4KHV1_DROMO</name>
<dbReference type="InParanoid" id="B4KHV1"/>
<feature type="compositionally biased region" description="Basic and acidic residues" evidence="1">
    <location>
        <begin position="209"/>
        <end position="233"/>
    </location>
</feature>